<dbReference type="HAMAP" id="MF_00484">
    <property type="entry name" value="Glycogen_synth"/>
    <property type="match status" value="1"/>
</dbReference>
<feature type="domain" description="Glycosyl transferase family 1" evidence="8">
    <location>
        <begin position="295"/>
        <end position="454"/>
    </location>
</feature>
<gene>
    <name evidence="7" type="primary">glgA</name>
    <name evidence="10" type="ORF">EL26_01460</name>
</gene>
<dbReference type="InterPro" id="IPR001296">
    <property type="entry name" value="Glyco_trans_1"/>
</dbReference>
<comment type="caution">
    <text evidence="10">The sequence shown here is derived from an EMBL/GenBank/DDBJ whole genome shotgun (WGS) entry which is preliminary data.</text>
</comment>
<comment type="pathway">
    <text evidence="7">Glycan biosynthesis; glycogen biosynthesis.</text>
</comment>
<proteinExistence type="inferred from homology"/>
<organism evidence="10 11">
    <name type="scientific">Tumebacillus flagellatus</name>
    <dbReference type="NCBI Taxonomy" id="1157490"/>
    <lineage>
        <taxon>Bacteria</taxon>
        <taxon>Bacillati</taxon>
        <taxon>Bacillota</taxon>
        <taxon>Bacilli</taxon>
        <taxon>Bacillales</taxon>
        <taxon>Alicyclobacillaceae</taxon>
        <taxon>Tumebacillus</taxon>
    </lineage>
</organism>
<dbReference type="NCBIfam" id="NF001898">
    <property type="entry name" value="PRK00654.1-1"/>
    <property type="match status" value="1"/>
</dbReference>
<dbReference type="NCBIfam" id="TIGR02095">
    <property type="entry name" value="glgA"/>
    <property type="match status" value="1"/>
</dbReference>
<comment type="similarity">
    <text evidence="3 7">Belongs to the glycosyltransferase 1 family. Bacterial/plant glycogen synthase subfamily.</text>
</comment>
<dbReference type="STRING" id="1157490.EL26_01460"/>
<keyword evidence="11" id="KW-1185">Reference proteome</keyword>
<dbReference type="Gene3D" id="3.40.50.2000">
    <property type="entry name" value="Glycogen Phosphorylase B"/>
    <property type="match status" value="2"/>
</dbReference>
<evidence type="ECO:0000313" key="11">
    <source>
        <dbReference type="Proteomes" id="UP000027931"/>
    </source>
</evidence>
<feature type="binding site" evidence="7">
    <location>
        <position position="15"/>
    </location>
    <ligand>
        <name>ADP-alpha-D-glucose</name>
        <dbReference type="ChEBI" id="CHEBI:57498"/>
    </ligand>
</feature>
<dbReference type="Proteomes" id="UP000027931">
    <property type="component" value="Unassembled WGS sequence"/>
</dbReference>
<dbReference type="EMBL" id="JMIR01000001">
    <property type="protein sequence ID" value="KEO85253.1"/>
    <property type="molecule type" value="Genomic_DNA"/>
</dbReference>
<name>A0A074LYX5_9BACL</name>
<reference evidence="10 11" key="1">
    <citation type="journal article" date="2013" name="Int. J. Syst. Evol. Microbiol.">
        <title>Tumebacillus flagellatus sp. nov., an alpha-amylase/pullulanase-producing bacterium isolated from cassava wastewater.</title>
        <authorList>
            <person name="Wang Q."/>
            <person name="Xie N."/>
            <person name="Qin Y."/>
            <person name="Shen N."/>
            <person name="Zhu J."/>
            <person name="Mi H."/>
            <person name="Huang R."/>
        </authorList>
    </citation>
    <scope>NUCLEOTIDE SEQUENCE [LARGE SCALE GENOMIC DNA]</scope>
    <source>
        <strain evidence="10 11">GST4</strain>
    </source>
</reference>
<dbReference type="EC" id="2.4.1.21" evidence="7"/>
<dbReference type="InterPro" id="IPR013534">
    <property type="entry name" value="Starch_synth_cat_dom"/>
</dbReference>
<evidence type="ECO:0000256" key="5">
    <source>
        <dbReference type="ARBA" id="ARBA00022679"/>
    </source>
</evidence>
<evidence type="ECO:0000259" key="9">
    <source>
        <dbReference type="Pfam" id="PF08323"/>
    </source>
</evidence>
<dbReference type="InterPro" id="IPR011835">
    <property type="entry name" value="GS/SS"/>
</dbReference>
<evidence type="ECO:0000256" key="7">
    <source>
        <dbReference type="HAMAP-Rule" id="MF_00484"/>
    </source>
</evidence>
<comment type="function">
    <text evidence="2 7">Synthesizes alpha-1,4-glucan chains using ADP-glucose.</text>
</comment>
<dbReference type="RefSeq" id="WP_038083576.1">
    <property type="nucleotide sequence ID" value="NZ_JMIR01000001.1"/>
</dbReference>
<dbReference type="CDD" id="cd03791">
    <property type="entry name" value="GT5_Glycogen_synthase_DULL1-like"/>
    <property type="match status" value="1"/>
</dbReference>
<dbReference type="GO" id="GO:0005978">
    <property type="term" value="P:glycogen biosynthetic process"/>
    <property type="evidence" value="ECO:0007669"/>
    <property type="project" value="UniProtKB-UniRule"/>
</dbReference>
<dbReference type="Pfam" id="PF00534">
    <property type="entry name" value="Glycos_transf_1"/>
    <property type="match status" value="1"/>
</dbReference>
<dbReference type="OrthoDB" id="9808590at2"/>
<dbReference type="NCBIfam" id="NF001899">
    <property type="entry name" value="PRK00654.1-2"/>
    <property type="match status" value="1"/>
</dbReference>
<evidence type="ECO:0000256" key="2">
    <source>
        <dbReference type="ARBA" id="ARBA00002764"/>
    </source>
</evidence>
<keyword evidence="4 7" id="KW-0328">Glycosyltransferase</keyword>
<evidence type="ECO:0000256" key="6">
    <source>
        <dbReference type="ARBA" id="ARBA00023056"/>
    </source>
</evidence>
<dbReference type="PANTHER" id="PTHR45825">
    <property type="entry name" value="GRANULE-BOUND STARCH SYNTHASE 1, CHLOROPLASTIC/AMYLOPLASTIC"/>
    <property type="match status" value="1"/>
</dbReference>
<keyword evidence="6 7" id="KW-0320">Glycogen biosynthesis</keyword>
<feature type="domain" description="Starch synthase catalytic" evidence="9">
    <location>
        <begin position="2"/>
        <end position="239"/>
    </location>
</feature>
<dbReference type="PANTHER" id="PTHR45825:SF11">
    <property type="entry name" value="ALPHA AMYLASE DOMAIN-CONTAINING PROTEIN"/>
    <property type="match status" value="1"/>
</dbReference>
<comment type="catalytic activity">
    <reaction evidence="1 7">
        <text>[(1-&gt;4)-alpha-D-glucosyl](n) + ADP-alpha-D-glucose = [(1-&gt;4)-alpha-D-glucosyl](n+1) + ADP + H(+)</text>
        <dbReference type="Rhea" id="RHEA:18189"/>
        <dbReference type="Rhea" id="RHEA-COMP:9584"/>
        <dbReference type="Rhea" id="RHEA-COMP:9587"/>
        <dbReference type="ChEBI" id="CHEBI:15378"/>
        <dbReference type="ChEBI" id="CHEBI:15444"/>
        <dbReference type="ChEBI" id="CHEBI:57498"/>
        <dbReference type="ChEBI" id="CHEBI:456216"/>
        <dbReference type="EC" id="2.4.1.21"/>
    </reaction>
</comment>
<evidence type="ECO:0000313" key="10">
    <source>
        <dbReference type="EMBL" id="KEO85253.1"/>
    </source>
</evidence>
<dbReference type="eggNOG" id="COG0297">
    <property type="taxonomic scope" value="Bacteria"/>
</dbReference>
<dbReference type="GO" id="GO:0009011">
    <property type="term" value="F:alpha-1,4-glucan glucosyltransferase (ADP-glucose donor) activity"/>
    <property type="evidence" value="ECO:0007669"/>
    <property type="project" value="UniProtKB-UniRule"/>
</dbReference>
<dbReference type="AlphaFoldDB" id="A0A074LYX5"/>
<dbReference type="UniPathway" id="UPA00164"/>
<evidence type="ECO:0000259" key="8">
    <source>
        <dbReference type="Pfam" id="PF00534"/>
    </source>
</evidence>
<evidence type="ECO:0000256" key="3">
    <source>
        <dbReference type="ARBA" id="ARBA00010281"/>
    </source>
</evidence>
<protein>
    <recommendedName>
        <fullName evidence="7">Glycogen synthase</fullName>
        <ecNumber evidence="7">2.4.1.21</ecNumber>
    </recommendedName>
    <alternativeName>
        <fullName evidence="7">Starch [bacterial glycogen] synthase</fullName>
    </alternativeName>
</protein>
<dbReference type="Pfam" id="PF08323">
    <property type="entry name" value="Glyco_transf_5"/>
    <property type="match status" value="1"/>
</dbReference>
<keyword evidence="5 7" id="KW-0808">Transferase</keyword>
<dbReference type="GO" id="GO:0004373">
    <property type="term" value="F:alpha-1,4-glucan glucosyltransferase (UDP-glucose donor) activity"/>
    <property type="evidence" value="ECO:0007669"/>
    <property type="project" value="InterPro"/>
</dbReference>
<dbReference type="SUPFAM" id="SSF53756">
    <property type="entry name" value="UDP-Glycosyltransferase/glycogen phosphorylase"/>
    <property type="match status" value="1"/>
</dbReference>
<evidence type="ECO:0000256" key="1">
    <source>
        <dbReference type="ARBA" id="ARBA00001478"/>
    </source>
</evidence>
<sequence>MNVLHVASEGAPFIKTGGLADVIGALPHELARQDLDVRVILPKYSKIPEHYRNRMVLHYVLTVSVGWRNQYCGIEVLRDNGITYYFLDNEYYFKRDGAIYGHLDEAERFAFFARAVLMALPHLDGFRPDVLHCHDWQAGLVPFLLKVDFQHDPFYHGIKTVYTIHNLLYQGVFPRSVLGDVIGLGDDHLGEDGLGYYDSLNYMKGGLNYADKITTVSQTYAQEIQTEYYGATLDGLLRKRSHDLVGIVNGIDYNSYNPETDESLPVNYSMSGTIQDVLRAKEQNKVRLQEELGLPIREDAPMIAVISRFVEQKGFDLILGVLPELLGIDAQLIILGTGDAHYEQAFREAAWYTPYRVSAQIKFDEGFARRLYAASDLFLMPSKFEPCGLSQLLSLRYGSVPIVRETGGLADTVQSYNEETGEGNGFSFTNYNAHDMLFTVQRAVSLWHDRDRFAHLVENGRRRDFSWTESAKQYRHLYLHL</sequence>
<evidence type="ECO:0000256" key="4">
    <source>
        <dbReference type="ARBA" id="ARBA00022676"/>
    </source>
</evidence>
<accession>A0A074LYX5</accession>